<feature type="transmembrane region" description="Helical" evidence="10">
    <location>
        <begin position="314"/>
        <end position="333"/>
    </location>
</feature>
<reference evidence="12" key="1">
    <citation type="submission" date="2010-10" db="EMBL/GenBank/DDBJ databases">
        <title>The complete genome of Rothia dentocariosa ATCC 17931.</title>
        <authorList>
            <person name="Muzny D."/>
            <person name="Qin X."/>
            <person name="Buhay C."/>
            <person name="Dugan-Rocha S."/>
            <person name="Ding Y."/>
            <person name="Chen G."/>
            <person name="Hawes A."/>
            <person name="Holder M."/>
            <person name="Jhangiani S."/>
            <person name="Johnson A."/>
            <person name="Khan Z."/>
            <person name="Li Z."/>
            <person name="Liu W."/>
            <person name="Liu X."/>
            <person name="Perez L."/>
            <person name="Shen H."/>
            <person name="Wang Q."/>
            <person name="Watt J."/>
            <person name="Xi L."/>
            <person name="Xin Y."/>
            <person name="Zhou J."/>
            <person name="Deng J."/>
            <person name="Jiang H."/>
            <person name="Liu Y."/>
            <person name="Qu J."/>
            <person name="Song X.-Z."/>
            <person name="Zhang L."/>
            <person name="Villasana D."/>
            <person name="Johnson A."/>
            <person name="Liu J."/>
            <person name="Liyanage D."/>
            <person name="Lorensuhewa L."/>
            <person name="Robinson T."/>
            <person name="Song A."/>
            <person name="Song B.-B."/>
            <person name="Dinh H."/>
            <person name="Thornton R."/>
            <person name="Coyle M."/>
            <person name="Francisco L."/>
            <person name="Jackson L."/>
            <person name="Javaid M."/>
            <person name="Korchina V."/>
            <person name="Kovar C."/>
            <person name="Mata R."/>
            <person name="Mathew T."/>
            <person name="Ngo R."/>
            <person name="Nguyen L."/>
            <person name="Nguyen N."/>
            <person name="Okwuonu G."/>
            <person name="Ongeri F."/>
            <person name="Pham C."/>
            <person name="Simmons D."/>
            <person name="Wilczek-Boney K."/>
            <person name="Hale W."/>
            <person name="Jakkamsetti A."/>
            <person name="Pham P."/>
            <person name="Ruth R."/>
            <person name="San Lucas F."/>
            <person name="Warren J."/>
            <person name="Zhang J."/>
            <person name="Zhao Z."/>
            <person name="Zhou C."/>
            <person name="Zhu D."/>
            <person name="Lee S."/>
            <person name="Bess C."/>
            <person name="Blankenburg K."/>
            <person name="Forbes L."/>
            <person name="Fu Q."/>
            <person name="Gubbala S."/>
            <person name="Hirani K."/>
            <person name="Jayaseelan J.C."/>
            <person name="Lara F."/>
            <person name="Munidasa M."/>
            <person name="Palculict T."/>
            <person name="Patil S."/>
            <person name="Pu L.-L."/>
            <person name="Saada N."/>
            <person name="Tang L."/>
            <person name="Weissenberger G."/>
            <person name="Zhu Y."/>
            <person name="Hemphill L."/>
            <person name="Shang Y."/>
            <person name="Youmans B."/>
            <person name="Ayvaz T."/>
            <person name="Ross M."/>
            <person name="Santibanez J."/>
            <person name="Aqrawi P."/>
            <person name="Gross S."/>
            <person name="Joshi V."/>
            <person name="Fowler G."/>
            <person name="Nazareth L."/>
            <person name="Reid J."/>
            <person name="Worley K."/>
            <person name="Petrosino J."/>
            <person name="Highlander S."/>
            <person name="Gibbs R."/>
        </authorList>
    </citation>
    <scope>NUCLEOTIDE SEQUENCE [LARGE SCALE GENOMIC DNA]</scope>
    <source>
        <strain evidence="12">ATCC 17931 / CDC X599 / XDIA</strain>
    </source>
</reference>
<feature type="transmembrane region" description="Helical" evidence="10">
    <location>
        <begin position="153"/>
        <end position="178"/>
    </location>
</feature>
<dbReference type="eggNOG" id="COG0038">
    <property type="taxonomic scope" value="Bacteria"/>
</dbReference>
<evidence type="ECO:0000256" key="5">
    <source>
        <dbReference type="ARBA" id="ARBA00023065"/>
    </source>
</evidence>
<feature type="transmembrane region" description="Helical" evidence="10">
    <location>
        <begin position="345"/>
        <end position="370"/>
    </location>
</feature>
<dbReference type="Gene3D" id="1.10.3080.10">
    <property type="entry name" value="Clc chloride channel"/>
    <property type="match status" value="1"/>
</dbReference>
<name>E3H090_ROTDC</name>
<protein>
    <submittedName>
        <fullName evidence="11">Chloride transporter, ClC family</fullName>
    </submittedName>
</protein>
<accession>E3H090</accession>
<dbReference type="GO" id="GO:0005254">
    <property type="term" value="F:chloride channel activity"/>
    <property type="evidence" value="ECO:0007669"/>
    <property type="project" value="UniProtKB-KW"/>
</dbReference>
<keyword evidence="2" id="KW-0813">Transport</keyword>
<dbReference type="InterPro" id="IPR014743">
    <property type="entry name" value="Cl-channel_core"/>
</dbReference>
<dbReference type="SUPFAM" id="SSF81340">
    <property type="entry name" value="Clc chloride channel"/>
    <property type="match status" value="1"/>
</dbReference>
<feature type="transmembrane region" description="Helical" evidence="10">
    <location>
        <begin position="382"/>
        <end position="413"/>
    </location>
</feature>
<evidence type="ECO:0000256" key="10">
    <source>
        <dbReference type="SAM" id="Phobius"/>
    </source>
</evidence>
<dbReference type="InterPro" id="IPR001807">
    <property type="entry name" value="ClC"/>
</dbReference>
<dbReference type="Proteomes" id="UP000000387">
    <property type="component" value="Chromosome"/>
</dbReference>
<feature type="transmembrane region" description="Helical" evidence="10">
    <location>
        <begin position="260"/>
        <end position="278"/>
    </location>
</feature>
<evidence type="ECO:0000256" key="9">
    <source>
        <dbReference type="ARBA" id="ARBA00023303"/>
    </source>
</evidence>
<evidence type="ECO:0000256" key="8">
    <source>
        <dbReference type="ARBA" id="ARBA00023214"/>
    </source>
</evidence>
<dbReference type="PRINTS" id="PR00762">
    <property type="entry name" value="CLCHANNEL"/>
</dbReference>
<dbReference type="AlphaFoldDB" id="E3H090"/>
<evidence type="ECO:0000256" key="3">
    <source>
        <dbReference type="ARBA" id="ARBA00022692"/>
    </source>
</evidence>
<dbReference type="GO" id="GO:0034707">
    <property type="term" value="C:chloride channel complex"/>
    <property type="evidence" value="ECO:0007669"/>
    <property type="project" value="UniProtKB-KW"/>
</dbReference>
<comment type="subcellular location">
    <subcellularLocation>
        <location evidence="1">Membrane</location>
        <topology evidence="1">Multi-pass membrane protein</topology>
    </subcellularLocation>
</comment>
<keyword evidence="6 10" id="KW-0472">Membrane</keyword>
<keyword evidence="9" id="KW-0407">Ion channel</keyword>
<sequence>MKTRLIRCAHLLLCTVLIGAATGGGAIILHYLLDIMQEVTFGHTEAEHPIVTDHSDIVRRVLVLIAVGVVVSIIWFLLQRRTKLVSIKAQIRGETPQERHPGFLRQTLHSLTQIVAVGAGAPVGKEVAPRELGALFAGRLADLMRIPQTVRPVLVASAAAAGLAAVYQVPVGGFVFLFEALGLALSLRNIFTGAVLVLVATCTANLVISDAPTYPVPQLQTTGESLLLAVVLGLAITPLALWFRAASQRAESRKTTNRNVLWRLPLVLALVAVTSIFLPEILGNGRPLTQHIFDAASGLSSSSGRLDATALGQALLYALALLAAKVILVVASLRNGAYGGTLTPGLALGSACGFVLTGALILVFPTLLQLPPGAGAFHASELLGIAGLLGAVTFLSLSMNAPLSACALILGFAGQDWQAYAPFTVAVGTAWGVKYLWMRLGNKTQHAPQTVAPSQR</sequence>
<dbReference type="EMBL" id="CP002280">
    <property type="protein sequence ID" value="ADP39897.1"/>
    <property type="molecule type" value="Genomic_DNA"/>
</dbReference>
<dbReference type="PANTHER" id="PTHR43427:SF6">
    <property type="entry name" value="CHLORIDE CHANNEL PROTEIN CLC-E"/>
    <property type="match status" value="1"/>
</dbReference>
<evidence type="ECO:0000256" key="6">
    <source>
        <dbReference type="ARBA" id="ARBA00023136"/>
    </source>
</evidence>
<evidence type="ECO:0000256" key="7">
    <source>
        <dbReference type="ARBA" id="ARBA00023173"/>
    </source>
</evidence>
<dbReference type="Pfam" id="PF00654">
    <property type="entry name" value="Voltage_CLC"/>
    <property type="match status" value="1"/>
</dbReference>
<dbReference type="InterPro" id="IPR050368">
    <property type="entry name" value="ClC-type_chloride_channel"/>
</dbReference>
<dbReference type="PANTHER" id="PTHR43427">
    <property type="entry name" value="CHLORIDE CHANNEL PROTEIN CLC-E"/>
    <property type="match status" value="1"/>
</dbReference>
<evidence type="ECO:0000313" key="11">
    <source>
        <dbReference type="EMBL" id="ADP39897.1"/>
    </source>
</evidence>
<evidence type="ECO:0000313" key="12">
    <source>
        <dbReference type="Proteomes" id="UP000000387"/>
    </source>
</evidence>
<evidence type="ECO:0000256" key="1">
    <source>
        <dbReference type="ARBA" id="ARBA00004141"/>
    </source>
</evidence>
<keyword evidence="7" id="KW-0869">Chloride channel</keyword>
<gene>
    <name evidence="11" type="ordered locus">HMPREF0733_10439</name>
</gene>
<keyword evidence="3 10" id="KW-0812">Transmembrane</keyword>
<keyword evidence="8" id="KW-0868">Chloride</keyword>
<organism evidence="11 12">
    <name type="scientific">Rothia dentocariosa (strain ATCC 17931 / CDC X599 / XDIA)</name>
    <dbReference type="NCBI Taxonomy" id="762948"/>
    <lineage>
        <taxon>Bacteria</taxon>
        <taxon>Bacillati</taxon>
        <taxon>Actinomycetota</taxon>
        <taxon>Actinomycetes</taxon>
        <taxon>Micrococcales</taxon>
        <taxon>Micrococcaceae</taxon>
        <taxon>Rothia</taxon>
    </lineage>
</organism>
<evidence type="ECO:0000256" key="2">
    <source>
        <dbReference type="ARBA" id="ARBA00022448"/>
    </source>
</evidence>
<proteinExistence type="predicted"/>
<feature type="transmembrane region" description="Helical" evidence="10">
    <location>
        <begin position="12"/>
        <end position="33"/>
    </location>
</feature>
<dbReference type="RefSeq" id="WP_013397735.1">
    <property type="nucleotide sequence ID" value="NC_014643.1"/>
</dbReference>
<feature type="transmembrane region" description="Helical" evidence="10">
    <location>
        <begin position="57"/>
        <end position="78"/>
    </location>
</feature>
<dbReference type="HOGENOM" id="CLU_015263_0_0_11"/>
<keyword evidence="4 10" id="KW-1133">Transmembrane helix</keyword>
<dbReference type="GeneID" id="29743586"/>
<feature type="transmembrane region" description="Helical" evidence="10">
    <location>
        <begin position="226"/>
        <end position="245"/>
    </location>
</feature>
<evidence type="ECO:0000256" key="4">
    <source>
        <dbReference type="ARBA" id="ARBA00022989"/>
    </source>
</evidence>
<keyword evidence="5" id="KW-0406">Ion transport</keyword>
<dbReference type="KEGG" id="rdn:HMPREF0733_10439"/>